<feature type="region of interest" description="Disordered" evidence="1">
    <location>
        <begin position="1614"/>
        <end position="1642"/>
    </location>
</feature>
<gene>
    <name evidence="2" type="ORF">F3Y22_tig00110796pilonHSYRG00027</name>
</gene>
<feature type="compositionally biased region" description="Basic and acidic residues" evidence="1">
    <location>
        <begin position="778"/>
        <end position="787"/>
    </location>
</feature>
<dbReference type="GO" id="GO:0048367">
    <property type="term" value="P:shoot system development"/>
    <property type="evidence" value="ECO:0007669"/>
    <property type="project" value="InterPro"/>
</dbReference>
<feature type="compositionally biased region" description="Polar residues" evidence="1">
    <location>
        <begin position="1506"/>
        <end position="1523"/>
    </location>
</feature>
<feature type="region of interest" description="Disordered" evidence="1">
    <location>
        <begin position="1"/>
        <end position="65"/>
    </location>
</feature>
<reference evidence="2" key="1">
    <citation type="submission" date="2019-09" db="EMBL/GenBank/DDBJ databases">
        <title>Draft genome information of white flower Hibiscus syriacus.</title>
        <authorList>
            <person name="Kim Y.-M."/>
        </authorList>
    </citation>
    <scope>NUCLEOTIDE SEQUENCE [LARGE SCALE GENOMIC DNA]</scope>
    <source>
        <strain evidence="2">YM2019G1</strain>
    </source>
</reference>
<dbReference type="GO" id="GO:0045892">
    <property type="term" value="P:negative regulation of DNA-templated transcription"/>
    <property type="evidence" value="ECO:0007669"/>
    <property type="project" value="InterPro"/>
</dbReference>
<evidence type="ECO:0000313" key="3">
    <source>
        <dbReference type="Proteomes" id="UP000436088"/>
    </source>
</evidence>
<dbReference type="PANTHER" id="PTHR35504">
    <property type="entry name" value="PROTEIN EMBRYONIC FLOWER 1"/>
    <property type="match status" value="1"/>
</dbReference>
<feature type="region of interest" description="Disordered" evidence="1">
    <location>
        <begin position="1418"/>
        <end position="1439"/>
    </location>
</feature>
<feature type="region of interest" description="Disordered" evidence="1">
    <location>
        <begin position="764"/>
        <end position="799"/>
    </location>
</feature>
<sequence length="1642" mass="181306">MFDENVSANTSQVSLSEHKTNARGSDEEKGNRRQKFQGELDNGEDHTEPFNVEAPKKDSDGTNFQEAYGIDTKDKTYVHASEKIVQQPSSVLIEHNVNELLLFSPDRVGLKADRPLLPSGIRTRQSQNHKSFRAVSSNQGLASECLSGNACLVVSSPTLKVKNSEGGHSITATAVQCTNSSATLENLADNAGIDAATENYNIFAGAPSKRSIESPSAWKSPWFINSFIPGPRIDTEIKIDDIGYVMSPAERSYDAIGLMKQLSEHTAAAYAGAMEVLGNVTPESIVKGRRTKNRHVDKENNCLESHSNLAPNILILLKKTCLMLSFAERRLLDFSECGTPRKETDNMKSLTPITSSVNDAHRHELTVGGVSSLEEMAPAASVYTYMESTVVVVETQSCSSNLVPKSGESPINIDSISIDLINANDDIGARKCEHFSIRGYASEMRHKNWTKCWPFALDGVQSISEEQDCKLPPLLVPKFRWWCCQSCLHEIGSDGNVNEERTFANNGSKLKTFGSCPHLSSSNGGATIQLSDLQQSVKINVVSGKSDVSARVNVNSSDKSEKAAKVANIPIIGQTDLLENNISKETHISKFAGIDVISSLMKRTFHIGNKVAPLQLDKPSIKDNEIAGYTIPESNPSCTVNDATETHQAENHASTFVQQMEFVKTRGPFGVVNMVNGVSTAEYPSLELDDCDYASSESAEILLGSSSGRRKTRKVRLLTELLGKKEDEKNDLSSSEDSPSTAIPDASMAIDSVSAPHDQVSFQGNVASNLSLSRKRKLPQDETRRLGEMSSPNSGNKNLWTFNRGAETTDEIPIPDSDCTVNGSVSQTGAKSHLVSLKVYKSPTAGKMKNKKTQNFDECLSVVLSREKLQKQKQKKAGDTTKSNAIDIVQYKSNDASKDSELDPFSESAKKAEKNSNLLKKRSKMHQDLDGPAFPIPWNNGLLRECPTSRKDVEIQQTGSVSVAQDASAERRMQFSLNNFLPAKTYDGKYISPIRDGLPPLLPWQGHVHTEYEIGRKDLKMNSVGNSGFPFKSELEAYLWKRMHVDLNSNQTTQRIPFLNEKQEHYSCADVGSCSLVQQMDFRGKSNNGKSVELQDYSAIASKNYDQRAERASGQGASDDIPMEIVELMAKNQYERCLPDREIDKQPLETTNNTRSHQIRVDLNKVYGNEEMSLLHETTQKPKPRAKNRKIGKIERDDMHKSVDIFSHLDWNQYNMSQLEQSFSTASFKSSLCREKPLNGFQISAANSSRQNSAQNWQCIGNMVGQRSPQASVQALEVCNSCHSAPQQNKEAANLWPSTVPNNMPYLFGIPQRCRDQVANVDVLSHCHRNLQKGNASGNDDRNFLNQASSFEKHARKFDSEVLRTHADYPFACKHNGMGSIDLYSNETIPAMHLLSLMDAGLQSGAPVDVDGNQGYVKKTSSHGHHHSKVFSSLPSRGDRTNSMKHATYDCYGKSHLPESLCECTFATPAASPTSFLHDKSFKKASYFTAQLSLKSREKEKKFSDSQRQNKNCRSQKTASSNSGINTCGTCTFHSMPKMVLGTSDFMMFRTQLQALVSANKQNQDARTMSGTLFHPKSGSENEMCSINRNPADFSAPEAGNIYMIGGEDLKFGRGTPSSGMVKLTGDKRQKKLTVRKERSRS</sequence>
<feature type="compositionally biased region" description="Basic and acidic residues" evidence="1">
    <location>
        <begin position="43"/>
        <end position="60"/>
    </location>
</feature>
<feature type="compositionally biased region" description="Basic residues" evidence="1">
    <location>
        <begin position="1420"/>
        <end position="1429"/>
    </location>
</feature>
<accession>A0A6A2ZPZ2</accession>
<dbReference type="EMBL" id="VEPZ02001115">
    <property type="protein sequence ID" value="KAE8693626.1"/>
    <property type="molecule type" value="Genomic_DNA"/>
</dbReference>
<dbReference type="Proteomes" id="UP000436088">
    <property type="component" value="Unassembled WGS sequence"/>
</dbReference>
<evidence type="ECO:0000256" key="1">
    <source>
        <dbReference type="SAM" id="MobiDB-lite"/>
    </source>
</evidence>
<organism evidence="2 3">
    <name type="scientific">Hibiscus syriacus</name>
    <name type="common">Rose of Sharon</name>
    <dbReference type="NCBI Taxonomy" id="106335"/>
    <lineage>
        <taxon>Eukaryota</taxon>
        <taxon>Viridiplantae</taxon>
        <taxon>Streptophyta</taxon>
        <taxon>Embryophyta</taxon>
        <taxon>Tracheophyta</taxon>
        <taxon>Spermatophyta</taxon>
        <taxon>Magnoliopsida</taxon>
        <taxon>eudicotyledons</taxon>
        <taxon>Gunneridae</taxon>
        <taxon>Pentapetalae</taxon>
        <taxon>rosids</taxon>
        <taxon>malvids</taxon>
        <taxon>Malvales</taxon>
        <taxon>Malvaceae</taxon>
        <taxon>Malvoideae</taxon>
        <taxon>Hibiscus</taxon>
    </lineage>
</organism>
<name>A0A6A2ZPZ2_HIBSY</name>
<feature type="compositionally biased region" description="Polar residues" evidence="1">
    <location>
        <begin position="1"/>
        <end position="15"/>
    </location>
</feature>
<dbReference type="GO" id="GO:0009910">
    <property type="term" value="P:negative regulation of flower development"/>
    <property type="evidence" value="ECO:0007669"/>
    <property type="project" value="InterPro"/>
</dbReference>
<keyword evidence="3" id="KW-1185">Reference proteome</keyword>
<dbReference type="InterPro" id="IPR034583">
    <property type="entry name" value="EMF1"/>
</dbReference>
<comment type="caution">
    <text evidence="2">The sequence shown here is derived from an EMBL/GenBank/DDBJ whole genome shotgun (WGS) entry which is preliminary data.</text>
</comment>
<evidence type="ECO:0000313" key="2">
    <source>
        <dbReference type="EMBL" id="KAE8693626.1"/>
    </source>
</evidence>
<proteinExistence type="predicted"/>
<feature type="region of interest" description="Disordered" evidence="1">
    <location>
        <begin position="1498"/>
        <end position="1523"/>
    </location>
</feature>
<feature type="region of interest" description="Disordered" evidence="1">
    <location>
        <begin position="897"/>
        <end position="916"/>
    </location>
</feature>
<protein>
    <submittedName>
        <fullName evidence="2">Embryonic flower 1, putative isoform 2</fullName>
    </submittedName>
</protein>
<feature type="compositionally biased region" description="Basic and acidic residues" evidence="1">
    <location>
        <begin position="16"/>
        <end position="31"/>
    </location>
</feature>
<feature type="compositionally biased region" description="Polar residues" evidence="1">
    <location>
        <begin position="790"/>
        <end position="799"/>
    </location>
</feature>
<dbReference type="PANTHER" id="PTHR35504:SF1">
    <property type="entry name" value="PROTEIN EMBRYONIC FLOWER 1"/>
    <property type="match status" value="1"/>
</dbReference>